<organism evidence="3 4">
    <name type="scientific">Poecilia formosa</name>
    <name type="common">Amazon molly</name>
    <name type="synonym">Limia formosa</name>
    <dbReference type="NCBI Taxonomy" id="48698"/>
    <lineage>
        <taxon>Eukaryota</taxon>
        <taxon>Metazoa</taxon>
        <taxon>Chordata</taxon>
        <taxon>Craniata</taxon>
        <taxon>Vertebrata</taxon>
        <taxon>Euteleostomi</taxon>
        <taxon>Actinopterygii</taxon>
        <taxon>Neopterygii</taxon>
        <taxon>Teleostei</taxon>
        <taxon>Neoteleostei</taxon>
        <taxon>Acanthomorphata</taxon>
        <taxon>Ovalentaria</taxon>
        <taxon>Atherinomorphae</taxon>
        <taxon>Cyprinodontiformes</taxon>
        <taxon>Poeciliidae</taxon>
        <taxon>Poeciliinae</taxon>
        <taxon>Poecilia</taxon>
    </lineage>
</organism>
<dbReference type="AlphaFoldDB" id="A0A096MEB6"/>
<dbReference type="Proteomes" id="UP000028760">
    <property type="component" value="Unassembled WGS sequence"/>
</dbReference>
<keyword evidence="1" id="KW-0732">Signal</keyword>
<evidence type="ECO:0000259" key="2">
    <source>
        <dbReference type="PROSITE" id="PS50175"/>
    </source>
</evidence>
<reference evidence="3" key="3">
    <citation type="submission" date="2025-09" db="UniProtKB">
        <authorList>
            <consortium name="Ensembl"/>
        </authorList>
    </citation>
    <scope>IDENTIFICATION</scope>
</reference>
<accession>A0A096MEB6</accession>
<dbReference type="InterPro" id="IPR001995">
    <property type="entry name" value="Peptidase_A2_cat"/>
</dbReference>
<dbReference type="STRING" id="48698.ENSPFOP00000029757"/>
<dbReference type="Ensembl" id="ENSPFOT00000022448.1">
    <property type="protein sequence ID" value="ENSPFOP00000029757.1"/>
    <property type="gene ID" value="ENSPFOG00000024017.1"/>
</dbReference>
<evidence type="ECO:0000313" key="4">
    <source>
        <dbReference type="Proteomes" id="UP000028760"/>
    </source>
</evidence>
<protein>
    <recommendedName>
        <fullName evidence="2">Peptidase A2 domain-containing protein</fullName>
    </recommendedName>
</protein>
<name>A0A096MEB6_POEFO</name>
<reference evidence="3" key="2">
    <citation type="submission" date="2025-08" db="UniProtKB">
        <authorList>
            <consortium name="Ensembl"/>
        </authorList>
    </citation>
    <scope>IDENTIFICATION</scope>
</reference>
<dbReference type="GO" id="GO:0004190">
    <property type="term" value="F:aspartic-type endopeptidase activity"/>
    <property type="evidence" value="ECO:0007669"/>
    <property type="project" value="InterPro"/>
</dbReference>
<dbReference type="OMA" id="HATQYEG"/>
<proteinExistence type="predicted"/>
<feature type="signal peptide" evidence="1">
    <location>
        <begin position="1"/>
        <end position="19"/>
    </location>
</feature>
<feature type="chain" id="PRO_5001927030" description="Peptidase A2 domain-containing protein" evidence="1">
    <location>
        <begin position="20"/>
        <end position="133"/>
    </location>
</feature>
<feature type="domain" description="Peptidase A2" evidence="2">
    <location>
        <begin position="1"/>
        <end position="9"/>
    </location>
</feature>
<sequence length="133" mass="14858">PVNLLGRDLLIALGATILCGPDGLIVTFPDGSSHACSQVYTHGQFLLQQTEERLADIYWGLLQPETTDHAGILSCFLLWKPWIQALAPYGPAPDLPHVTLFYDQDQTEWYQEQFEAHLAGSDWTVLSQDIYVA</sequence>
<dbReference type="PROSITE" id="PS50175">
    <property type="entry name" value="ASP_PROT_RETROV"/>
    <property type="match status" value="1"/>
</dbReference>
<dbReference type="GO" id="GO:0006508">
    <property type="term" value="P:proteolysis"/>
    <property type="evidence" value="ECO:0007669"/>
    <property type="project" value="InterPro"/>
</dbReference>
<reference evidence="4" key="1">
    <citation type="submission" date="2013-10" db="EMBL/GenBank/DDBJ databases">
        <authorList>
            <person name="Schartl M."/>
            <person name="Warren W."/>
        </authorList>
    </citation>
    <scope>NUCLEOTIDE SEQUENCE [LARGE SCALE GENOMIC DNA]</scope>
    <source>
        <strain evidence="4">female</strain>
    </source>
</reference>
<evidence type="ECO:0000313" key="3">
    <source>
        <dbReference type="Ensembl" id="ENSPFOP00000029757.1"/>
    </source>
</evidence>
<evidence type="ECO:0000256" key="1">
    <source>
        <dbReference type="SAM" id="SignalP"/>
    </source>
</evidence>
<dbReference type="EMBL" id="AYCK01026796">
    <property type="status" value="NOT_ANNOTATED_CDS"/>
    <property type="molecule type" value="Genomic_DNA"/>
</dbReference>
<keyword evidence="4" id="KW-1185">Reference proteome</keyword>